<evidence type="ECO:0008006" key="11">
    <source>
        <dbReference type="Google" id="ProtNLM"/>
    </source>
</evidence>
<dbReference type="PROSITE" id="PS51106">
    <property type="entry name" value="PTS_EIIC_TYPE_4"/>
    <property type="match status" value="1"/>
</dbReference>
<accession>A0A212KCG6</accession>
<proteinExistence type="predicted"/>
<evidence type="ECO:0000256" key="3">
    <source>
        <dbReference type="ARBA" id="ARBA00022475"/>
    </source>
</evidence>
<dbReference type="AlphaFoldDB" id="A0A212KCG6"/>
<keyword evidence="2" id="KW-0813">Transport</keyword>
<keyword evidence="7 9" id="KW-1133">Transmembrane helix</keyword>
<feature type="transmembrane region" description="Helical" evidence="9">
    <location>
        <begin position="7"/>
        <end position="29"/>
    </location>
</feature>
<keyword evidence="4" id="KW-0762">Sugar transport</keyword>
<protein>
    <recommendedName>
        <fullName evidence="11">PTS system mannose-specific EIIC component</fullName>
    </recommendedName>
</protein>
<evidence type="ECO:0000256" key="6">
    <source>
        <dbReference type="ARBA" id="ARBA00022692"/>
    </source>
</evidence>
<dbReference type="EMBL" id="FLUN01000001">
    <property type="protein sequence ID" value="SBW09372.1"/>
    <property type="molecule type" value="Genomic_DNA"/>
</dbReference>
<evidence type="ECO:0000256" key="9">
    <source>
        <dbReference type="SAM" id="Phobius"/>
    </source>
</evidence>
<feature type="transmembrane region" description="Helical" evidence="9">
    <location>
        <begin position="189"/>
        <end position="210"/>
    </location>
</feature>
<evidence type="ECO:0000313" key="10">
    <source>
        <dbReference type="EMBL" id="SBW09372.1"/>
    </source>
</evidence>
<feature type="transmembrane region" description="Helical" evidence="9">
    <location>
        <begin position="217"/>
        <end position="235"/>
    </location>
</feature>
<feature type="transmembrane region" description="Helical" evidence="9">
    <location>
        <begin position="241"/>
        <end position="258"/>
    </location>
</feature>
<name>A0A212KCG6_9FIRM</name>
<evidence type="ECO:0000256" key="5">
    <source>
        <dbReference type="ARBA" id="ARBA00022683"/>
    </source>
</evidence>
<evidence type="ECO:0000256" key="1">
    <source>
        <dbReference type="ARBA" id="ARBA00004651"/>
    </source>
</evidence>
<dbReference type="InterPro" id="IPR004700">
    <property type="entry name" value="PTS_IIC_man"/>
</dbReference>
<gene>
    <name evidence="10" type="ORF">KL86CLO1_12641</name>
</gene>
<comment type="subcellular location">
    <subcellularLocation>
        <location evidence="1">Cell membrane</location>
        <topology evidence="1">Multi-pass membrane protein</topology>
    </subcellularLocation>
</comment>
<keyword evidence="5" id="KW-0598">Phosphotransferase system</keyword>
<feature type="transmembrane region" description="Helical" evidence="9">
    <location>
        <begin position="72"/>
        <end position="94"/>
    </location>
</feature>
<dbReference type="GO" id="GO:0005886">
    <property type="term" value="C:plasma membrane"/>
    <property type="evidence" value="ECO:0007669"/>
    <property type="project" value="UniProtKB-SubCell"/>
</dbReference>
<dbReference type="GO" id="GO:0009401">
    <property type="term" value="P:phosphoenolpyruvate-dependent sugar phosphotransferase system"/>
    <property type="evidence" value="ECO:0007669"/>
    <property type="project" value="UniProtKB-KW"/>
</dbReference>
<feature type="transmembrane region" description="Helical" evidence="9">
    <location>
        <begin position="35"/>
        <end position="60"/>
    </location>
</feature>
<evidence type="ECO:0000256" key="8">
    <source>
        <dbReference type="ARBA" id="ARBA00023136"/>
    </source>
</evidence>
<keyword evidence="8 9" id="KW-0472">Membrane</keyword>
<feature type="transmembrane region" description="Helical" evidence="9">
    <location>
        <begin position="100"/>
        <end position="122"/>
    </location>
</feature>
<dbReference type="Pfam" id="PF03609">
    <property type="entry name" value="EII-Sor"/>
    <property type="match status" value="1"/>
</dbReference>
<evidence type="ECO:0000256" key="7">
    <source>
        <dbReference type="ARBA" id="ARBA00022989"/>
    </source>
</evidence>
<evidence type="ECO:0000256" key="4">
    <source>
        <dbReference type="ARBA" id="ARBA00022597"/>
    </source>
</evidence>
<evidence type="ECO:0000256" key="2">
    <source>
        <dbReference type="ARBA" id="ARBA00022448"/>
    </source>
</evidence>
<organism evidence="10">
    <name type="scientific">uncultured Eubacteriales bacterium</name>
    <dbReference type="NCBI Taxonomy" id="172733"/>
    <lineage>
        <taxon>Bacteria</taxon>
        <taxon>Bacillati</taxon>
        <taxon>Bacillota</taxon>
        <taxon>Clostridia</taxon>
        <taxon>Eubacteriales</taxon>
        <taxon>environmental samples</taxon>
    </lineage>
</organism>
<keyword evidence="6 9" id="KW-0812">Transmembrane</keyword>
<feature type="transmembrane region" description="Helical" evidence="9">
    <location>
        <begin position="143"/>
        <end position="169"/>
    </location>
</feature>
<reference evidence="10" key="1">
    <citation type="submission" date="2016-04" db="EMBL/GenBank/DDBJ databases">
        <authorList>
            <person name="Evans L.H."/>
            <person name="Alamgir A."/>
            <person name="Owens N."/>
            <person name="Weber N.D."/>
            <person name="Virtaneva K."/>
            <person name="Barbian K."/>
            <person name="Babar A."/>
            <person name="Rosenke K."/>
        </authorList>
    </citation>
    <scope>NUCLEOTIDE SEQUENCE</scope>
    <source>
        <strain evidence="10">86</strain>
    </source>
</reference>
<sequence length="265" mass="27691">MQIWQAILIAVLTYLGSIGSVVGNTIGWYNLGRPLVASFLVGLIMGNVPLAITLGLLLQLANLGSVTPGGAVGWDLSYATYIGVACAMALNAGASTEATIASMWIFSTVGGAIGVAMWNLTYALDLIVNRVAMKGTQEGNPKLIALANAGLGNLIGFLCRFIPAMAILVTTAVVGSQTGFNIADVMPGWLITTLTTFGGMMAALGMGILLSFLMKKGWQFCIFLIGFMLVTYFALNTMAVAVLAICAAVVYYTAVVAIDKKKEAV</sequence>
<keyword evidence="3" id="KW-1003">Cell membrane</keyword>